<feature type="transmembrane region" description="Helical" evidence="1">
    <location>
        <begin position="20"/>
        <end position="44"/>
    </location>
</feature>
<keyword evidence="1" id="KW-0472">Membrane</keyword>
<name>A0A9P6GDS6_9PLEO</name>
<dbReference type="EMBL" id="WJXW01000008">
    <property type="protein sequence ID" value="KAF9733737.1"/>
    <property type="molecule type" value="Genomic_DNA"/>
</dbReference>
<evidence type="ECO:0000313" key="3">
    <source>
        <dbReference type="Proteomes" id="UP000756921"/>
    </source>
</evidence>
<dbReference type="OrthoDB" id="432970at2759"/>
<evidence type="ECO:0000256" key="1">
    <source>
        <dbReference type="SAM" id="Phobius"/>
    </source>
</evidence>
<proteinExistence type="predicted"/>
<dbReference type="AlphaFoldDB" id="A0A9P6GDS6"/>
<dbReference type="Proteomes" id="UP000756921">
    <property type="component" value="Unassembled WGS sequence"/>
</dbReference>
<reference evidence="2" key="1">
    <citation type="journal article" date="2020" name="Mol. Plant Microbe Interact.">
        <title>Genome Sequence of the Biocontrol Agent Coniothyrium minitans strain Conio (IMI 134523).</title>
        <authorList>
            <person name="Patel D."/>
            <person name="Shittu T.A."/>
            <person name="Baroncelli R."/>
            <person name="Muthumeenakshi S."/>
            <person name="Osborne T.H."/>
            <person name="Janganan T.K."/>
            <person name="Sreenivasaprasad S."/>
        </authorList>
    </citation>
    <scope>NUCLEOTIDE SEQUENCE</scope>
    <source>
        <strain evidence="2">Conio</strain>
    </source>
</reference>
<comment type="caution">
    <text evidence="2">The sequence shown here is derived from an EMBL/GenBank/DDBJ whole genome shotgun (WGS) entry which is preliminary data.</text>
</comment>
<keyword evidence="1" id="KW-0812">Transmembrane</keyword>
<keyword evidence="1" id="KW-1133">Transmembrane helix</keyword>
<sequence length="252" mass="28829">MKPFPIHMFENRAILESALVYMTGMEAMVFLYGIAIDLLGGICLEMKEVNVSVTKPKLRICFNSAHGPSISTPQSMYHNVYRVVLTQGEVWAIDPTGAQFGYYEPLCSWGSFQQRISKVNRVMELGYIRHKVFYNFAKHSVEFMVSRQAAQEDMVKKLEEWFLAREELHSGRFNGILQEPEATFESAKHEFLKQLDSHVKRSLTGIYTPAETAKRKKKVDARLAQNPADPSSRKEFQEYLKFVVTAMGNLSS</sequence>
<accession>A0A9P6GDS6</accession>
<organism evidence="2 3">
    <name type="scientific">Paraphaeosphaeria minitans</name>
    <dbReference type="NCBI Taxonomy" id="565426"/>
    <lineage>
        <taxon>Eukaryota</taxon>
        <taxon>Fungi</taxon>
        <taxon>Dikarya</taxon>
        <taxon>Ascomycota</taxon>
        <taxon>Pezizomycotina</taxon>
        <taxon>Dothideomycetes</taxon>
        <taxon>Pleosporomycetidae</taxon>
        <taxon>Pleosporales</taxon>
        <taxon>Massarineae</taxon>
        <taxon>Didymosphaeriaceae</taxon>
        <taxon>Paraphaeosphaeria</taxon>
    </lineage>
</organism>
<evidence type="ECO:0000313" key="2">
    <source>
        <dbReference type="EMBL" id="KAF9733737.1"/>
    </source>
</evidence>
<keyword evidence="3" id="KW-1185">Reference proteome</keyword>
<gene>
    <name evidence="2" type="ORF">PMIN01_08080</name>
</gene>
<protein>
    <submittedName>
        <fullName evidence="2">Set domain-containing protein 5</fullName>
    </submittedName>
</protein>